<dbReference type="SUPFAM" id="SSF53901">
    <property type="entry name" value="Thiolase-like"/>
    <property type="match status" value="1"/>
</dbReference>
<proteinExistence type="predicted"/>
<accession>Q12JI0</accession>
<dbReference type="STRING" id="318161.Sden_3119"/>
<dbReference type="EMBL" id="CP000302">
    <property type="protein sequence ID" value="ABE56396.1"/>
    <property type="molecule type" value="Genomic_DNA"/>
</dbReference>
<organism evidence="5 6">
    <name type="scientific">Shewanella denitrificans (strain OS217 / ATCC BAA-1090 / DSM 15013)</name>
    <dbReference type="NCBI Taxonomy" id="318161"/>
    <lineage>
        <taxon>Bacteria</taxon>
        <taxon>Pseudomonadati</taxon>
        <taxon>Pseudomonadota</taxon>
        <taxon>Gammaproteobacteria</taxon>
        <taxon>Alteromonadales</taxon>
        <taxon>Shewanellaceae</taxon>
        <taxon>Shewanella</taxon>
    </lineage>
</organism>
<keyword evidence="2 5" id="KW-0012">Acyltransferase</keyword>
<evidence type="ECO:0000313" key="6">
    <source>
        <dbReference type="Proteomes" id="UP000001982"/>
    </source>
</evidence>
<dbReference type="KEGG" id="sdn:Sden_3119"/>
<evidence type="ECO:0000256" key="2">
    <source>
        <dbReference type="ARBA" id="ARBA00023315"/>
    </source>
</evidence>
<reference evidence="5 6" key="1">
    <citation type="submission" date="2006-03" db="EMBL/GenBank/DDBJ databases">
        <title>Complete sequence of Shewanella denitrificans OS217.</title>
        <authorList>
            <consortium name="US DOE Joint Genome Institute"/>
            <person name="Copeland A."/>
            <person name="Lucas S."/>
            <person name="Lapidus A."/>
            <person name="Barry K."/>
            <person name="Detter J.C."/>
            <person name="Glavina del Rio T."/>
            <person name="Hammon N."/>
            <person name="Israni S."/>
            <person name="Dalin E."/>
            <person name="Tice H."/>
            <person name="Pitluck S."/>
            <person name="Brettin T."/>
            <person name="Bruce D."/>
            <person name="Han C."/>
            <person name="Tapia R."/>
            <person name="Gilna P."/>
            <person name="Kiss H."/>
            <person name="Schmutz J."/>
            <person name="Larimer F."/>
            <person name="Land M."/>
            <person name="Hauser L."/>
            <person name="Kyrpides N."/>
            <person name="Lykidis A."/>
            <person name="Richardson P."/>
        </authorList>
    </citation>
    <scope>NUCLEOTIDE SEQUENCE [LARGE SCALE GENOMIC DNA]</scope>
    <source>
        <strain evidence="6">OS217 / ATCC BAA-1090 / DSM 15013</strain>
    </source>
</reference>
<dbReference type="OrthoDB" id="9815506at2"/>
<evidence type="ECO:0000256" key="1">
    <source>
        <dbReference type="ARBA" id="ARBA00022679"/>
    </source>
</evidence>
<gene>
    <name evidence="5" type="ordered locus">Sden_3119</name>
</gene>
<dbReference type="InterPro" id="IPR013751">
    <property type="entry name" value="ACP_syn_III_N"/>
</dbReference>
<dbReference type="Gene3D" id="3.40.47.10">
    <property type="match status" value="1"/>
</dbReference>
<dbReference type="PANTHER" id="PTHR34069">
    <property type="entry name" value="3-OXOACYL-[ACYL-CARRIER-PROTEIN] SYNTHASE 3"/>
    <property type="match status" value="1"/>
</dbReference>
<dbReference type="Pfam" id="PF08545">
    <property type="entry name" value="ACP_syn_III"/>
    <property type="match status" value="1"/>
</dbReference>
<keyword evidence="6" id="KW-1185">Reference proteome</keyword>
<dbReference type="Proteomes" id="UP000001982">
    <property type="component" value="Chromosome"/>
</dbReference>
<dbReference type="InterPro" id="IPR016039">
    <property type="entry name" value="Thiolase-like"/>
</dbReference>
<evidence type="ECO:0000259" key="3">
    <source>
        <dbReference type="Pfam" id="PF08541"/>
    </source>
</evidence>
<dbReference type="EC" id="2.3.1.41" evidence="5"/>
<feature type="domain" description="Beta-ketoacyl-[acyl-carrier-protein] synthase III N-terminal" evidence="4">
    <location>
        <begin position="113"/>
        <end position="177"/>
    </location>
</feature>
<dbReference type="AlphaFoldDB" id="Q12JI0"/>
<sequence length="362" mass="39109">MEAVIKSVKIVGMQAAVPTHRHSYVENPDIFTPEEANKIYASTGIHSRRILPKHLCASDMCVAAAEALLSRLSWDPASVDVLIFVSQDSDYALPASACLMQHRLGLSQGAACMDLSLGCSGFVYATWIASQLLAGSNGKRALVLCGDTSSRHLLPDDRGTLPLFGDAGVATALEFDESWPDSYAVFGTDGTGGQHIAVKAGGRRHPTIPELTARTAEDEARLYRDSRLYLNGAAVFSFTLKVVPKLVSDVLALANVSVDDIDMVVMHQANQFILEHLRKKAKIDKDKYLIDMADFGNTSSASVPLAICHKLTDFFTHKTQKVMLGGFGVGWSWGAIITDIGPMVSPELIEISDDFEPLSLAV</sequence>
<dbReference type="HOGENOM" id="CLU_039592_1_0_6"/>
<name>Q12JI0_SHEDO</name>
<evidence type="ECO:0000313" key="5">
    <source>
        <dbReference type="EMBL" id="ABE56396.1"/>
    </source>
</evidence>
<keyword evidence="1 5" id="KW-0808">Transferase</keyword>
<dbReference type="GO" id="GO:0044550">
    <property type="term" value="P:secondary metabolite biosynthetic process"/>
    <property type="evidence" value="ECO:0007669"/>
    <property type="project" value="TreeGrafter"/>
</dbReference>
<dbReference type="PANTHER" id="PTHR34069:SF2">
    <property type="entry name" value="BETA-KETOACYL-[ACYL-CARRIER-PROTEIN] SYNTHASE III"/>
    <property type="match status" value="1"/>
</dbReference>
<evidence type="ECO:0000259" key="4">
    <source>
        <dbReference type="Pfam" id="PF08545"/>
    </source>
</evidence>
<protein>
    <submittedName>
        <fullName evidence="5">3-oxoacyl-(Acyl-carrier protein) synthase</fullName>
        <ecNumber evidence="5">2.3.1.41</ecNumber>
    </submittedName>
</protein>
<feature type="domain" description="Beta-ketoacyl-[acyl-carrier-protein] synthase III C-terminal" evidence="3">
    <location>
        <begin position="251"/>
        <end position="338"/>
    </location>
</feature>
<dbReference type="eggNOG" id="COG0332">
    <property type="taxonomic scope" value="Bacteria"/>
</dbReference>
<dbReference type="Pfam" id="PF08541">
    <property type="entry name" value="ACP_syn_III_C"/>
    <property type="match status" value="1"/>
</dbReference>
<dbReference type="GO" id="GO:0006633">
    <property type="term" value="P:fatty acid biosynthetic process"/>
    <property type="evidence" value="ECO:0007669"/>
    <property type="project" value="InterPro"/>
</dbReference>
<dbReference type="CDD" id="cd00830">
    <property type="entry name" value="KAS_III"/>
    <property type="match status" value="1"/>
</dbReference>
<dbReference type="GO" id="GO:0004315">
    <property type="term" value="F:3-oxoacyl-[acyl-carrier-protein] synthase activity"/>
    <property type="evidence" value="ECO:0007669"/>
    <property type="project" value="UniProtKB-EC"/>
</dbReference>
<dbReference type="RefSeq" id="WP_011497541.1">
    <property type="nucleotide sequence ID" value="NC_007954.1"/>
</dbReference>
<dbReference type="InterPro" id="IPR013747">
    <property type="entry name" value="ACP_syn_III_C"/>
</dbReference>